<feature type="transmembrane region" description="Helical" evidence="7">
    <location>
        <begin position="258"/>
        <end position="278"/>
    </location>
</feature>
<evidence type="ECO:0000313" key="10">
    <source>
        <dbReference type="Proteomes" id="UP000252085"/>
    </source>
</evidence>
<dbReference type="PANTHER" id="PTHR43266:SF2">
    <property type="entry name" value="MAJOR FACILITATOR SUPERFAMILY (MFS) PROFILE DOMAIN-CONTAINING PROTEIN"/>
    <property type="match status" value="1"/>
</dbReference>
<dbReference type="Proteomes" id="UP000252085">
    <property type="component" value="Unassembled WGS sequence"/>
</dbReference>
<protein>
    <submittedName>
        <fullName evidence="9">MFS transporter</fullName>
    </submittedName>
</protein>
<evidence type="ECO:0000256" key="1">
    <source>
        <dbReference type="ARBA" id="ARBA00004651"/>
    </source>
</evidence>
<feature type="transmembrane region" description="Helical" evidence="7">
    <location>
        <begin position="346"/>
        <end position="365"/>
    </location>
</feature>
<name>A0A367R3Z7_NOSPU</name>
<dbReference type="SUPFAM" id="SSF103473">
    <property type="entry name" value="MFS general substrate transporter"/>
    <property type="match status" value="1"/>
</dbReference>
<feature type="transmembrane region" description="Helical" evidence="7">
    <location>
        <begin position="45"/>
        <end position="70"/>
    </location>
</feature>
<feature type="transmembrane region" description="Helical" evidence="7">
    <location>
        <begin position="77"/>
        <end position="99"/>
    </location>
</feature>
<dbReference type="GO" id="GO:0022857">
    <property type="term" value="F:transmembrane transporter activity"/>
    <property type="evidence" value="ECO:0007669"/>
    <property type="project" value="InterPro"/>
</dbReference>
<comment type="subcellular location">
    <subcellularLocation>
        <location evidence="1">Cell membrane</location>
        <topology evidence="1">Multi-pass membrane protein</topology>
    </subcellularLocation>
</comment>
<gene>
    <name evidence="9" type="ORF">A6769_32935</name>
</gene>
<dbReference type="AlphaFoldDB" id="A0A367R3Z7"/>
<feature type="transmembrane region" description="Helical" evidence="7">
    <location>
        <begin position="105"/>
        <end position="133"/>
    </location>
</feature>
<feature type="transmembrane region" description="Helical" evidence="7">
    <location>
        <begin position="224"/>
        <end position="246"/>
    </location>
</feature>
<keyword evidence="6 7" id="KW-0472">Membrane</keyword>
<evidence type="ECO:0000256" key="6">
    <source>
        <dbReference type="ARBA" id="ARBA00023136"/>
    </source>
</evidence>
<feature type="transmembrane region" description="Helical" evidence="7">
    <location>
        <begin position="285"/>
        <end position="306"/>
    </location>
</feature>
<accession>A0A367R3Z7</accession>
<keyword evidence="5 7" id="KW-1133">Transmembrane helix</keyword>
<feature type="domain" description="Major facilitator superfamily (MFS) profile" evidence="8">
    <location>
        <begin position="12"/>
        <end position="425"/>
    </location>
</feature>
<comment type="caution">
    <text evidence="9">The sequence shown here is derived from an EMBL/GenBank/DDBJ whole genome shotgun (WGS) entry which is preliminary data.</text>
</comment>
<feature type="transmembrane region" description="Helical" evidence="7">
    <location>
        <begin position="172"/>
        <end position="192"/>
    </location>
</feature>
<dbReference type="InterPro" id="IPR036259">
    <property type="entry name" value="MFS_trans_sf"/>
</dbReference>
<feature type="transmembrane region" description="Helical" evidence="7">
    <location>
        <begin position="312"/>
        <end position="334"/>
    </location>
</feature>
<dbReference type="PROSITE" id="PS50850">
    <property type="entry name" value="MFS"/>
    <property type="match status" value="1"/>
</dbReference>
<dbReference type="PANTHER" id="PTHR43266">
    <property type="entry name" value="MACROLIDE-EFFLUX PROTEIN"/>
    <property type="match status" value="1"/>
</dbReference>
<evidence type="ECO:0000256" key="3">
    <source>
        <dbReference type="ARBA" id="ARBA00022475"/>
    </source>
</evidence>
<evidence type="ECO:0000256" key="5">
    <source>
        <dbReference type="ARBA" id="ARBA00022989"/>
    </source>
</evidence>
<keyword evidence="3" id="KW-1003">Cell membrane</keyword>
<evidence type="ECO:0000256" key="2">
    <source>
        <dbReference type="ARBA" id="ARBA00022448"/>
    </source>
</evidence>
<feature type="transmembrane region" description="Helical" evidence="7">
    <location>
        <begin position="145"/>
        <end position="166"/>
    </location>
</feature>
<keyword evidence="4 7" id="KW-0812">Transmembrane</keyword>
<dbReference type="CDD" id="cd06173">
    <property type="entry name" value="MFS_MefA_like"/>
    <property type="match status" value="1"/>
</dbReference>
<evidence type="ECO:0000256" key="4">
    <source>
        <dbReference type="ARBA" id="ARBA00022692"/>
    </source>
</evidence>
<dbReference type="InterPro" id="IPR020846">
    <property type="entry name" value="MFS_dom"/>
</dbReference>
<evidence type="ECO:0000313" key="9">
    <source>
        <dbReference type="EMBL" id="RCJ30661.1"/>
    </source>
</evidence>
<sequence length="438" mass="47191">MTQHPKNTGMQIFTLIWFGQMISLIGSQLTNFALGVWVYQRTGSVTQFALISLFTSLPMILISPIAGTLVDRFPRRWMMVFSDLGSGIATGVIAILLAAGDLAIWHIYVGAAISSCFSAFQWPAYTAATTLLVPPQKLARANGMLQIGEAAGRLVAPMLGGVLLLFLEIDGIIFIDFATFVFALSTLLLVPFPKQYIDRHRAEKTLWFEEASYGLVYLVKRRGLFALLLFFAVNNFLVGIVQMLITPLVLSFASATDLGTIMTAGGVGMLVSSVLVSTGKSSQHLILSIFTFMLLGGICITCAGFYQSVLVLALIAFLFFFGLPIINSSAQVIFQKKVPSSLQGRVFATIGAIANASQPFAYTVAGPMADKIFEPLMTPNGLLAGSIGKIIGVGQGRGIGLMFIVMGILTVLVTIIAYQYKSLRLVEKIVPDAINPSC</sequence>
<keyword evidence="2" id="KW-0813">Transport</keyword>
<feature type="transmembrane region" description="Helical" evidence="7">
    <location>
        <begin position="12"/>
        <end position="39"/>
    </location>
</feature>
<dbReference type="EMBL" id="LXQE01000184">
    <property type="protein sequence ID" value="RCJ30661.1"/>
    <property type="molecule type" value="Genomic_DNA"/>
</dbReference>
<proteinExistence type="predicted"/>
<dbReference type="Pfam" id="PF07690">
    <property type="entry name" value="MFS_1"/>
    <property type="match status" value="1"/>
</dbReference>
<evidence type="ECO:0000259" key="8">
    <source>
        <dbReference type="PROSITE" id="PS50850"/>
    </source>
</evidence>
<feature type="transmembrane region" description="Helical" evidence="7">
    <location>
        <begin position="399"/>
        <end position="418"/>
    </location>
</feature>
<dbReference type="GO" id="GO:0005886">
    <property type="term" value="C:plasma membrane"/>
    <property type="evidence" value="ECO:0007669"/>
    <property type="project" value="UniProtKB-SubCell"/>
</dbReference>
<dbReference type="InterPro" id="IPR011701">
    <property type="entry name" value="MFS"/>
</dbReference>
<reference evidence="9 10" key="1">
    <citation type="submission" date="2016-04" db="EMBL/GenBank/DDBJ databases">
        <authorList>
            <person name="Evans L.H."/>
            <person name="Alamgir A."/>
            <person name="Owens N."/>
            <person name="Weber N.D."/>
            <person name="Virtaneva K."/>
            <person name="Barbian K."/>
            <person name="Babar A."/>
            <person name="Rosenke K."/>
        </authorList>
    </citation>
    <scope>NUCLEOTIDE SEQUENCE [LARGE SCALE GENOMIC DNA]</scope>
    <source>
        <strain evidence="9">NIES-2108</strain>
    </source>
</reference>
<evidence type="ECO:0000256" key="7">
    <source>
        <dbReference type="SAM" id="Phobius"/>
    </source>
</evidence>
<organism evidence="9 10">
    <name type="scientific">Nostoc punctiforme NIES-2108</name>
    <dbReference type="NCBI Taxonomy" id="1356359"/>
    <lineage>
        <taxon>Bacteria</taxon>
        <taxon>Bacillati</taxon>
        <taxon>Cyanobacteriota</taxon>
        <taxon>Cyanophyceae</taxon>
        <taxon>Nostocales</taxon>
        <taxon>Nostocaceae</taxon>
        <taxon>Nostoc</taxon>
    </lineage>
</organism>
<dbReference type="Gene3D" id="1.20.1250.20">
    <property type="entry name" value="MFS general substrate transporter like domains"/>
    <property type="match status" value="1"/>
</dbReference>